<evidence type="ECO:0000313" key="2">
    <source>
        <dbReference type="EMBL" id="PKV99926.1"/>
    </source>
</evidence>
<protein>
    <submittedName>
        <fullName evidence="2">DoxX protein</fullName>
    </submittedName>
</protein>
<accession>A0A2N3X1C9</accession>
<dbReference type="RefSeq" id="WP_101434414.1">
    <property type="nucleotide sequence ID" value="NZ_PJMY01000002.1"/>
</dbReference>
<feature type="transmembrane region" description="Helical" evidence="1">
    <location>
        <begin position="64"/>
        <end position="89"/>
    </location>
</feature>
<gene>
    <name evidence="2" type="ORF">ATK30_0923</name>
</gene>
<dbReference type="OrthoDB" id="119681at2"/>
<name>A0A2N3X1C9_9PSEU</name>
<dbReference type="AlphaFoldDB" id="A0A2N3X1C9"/>
<keyword evidence="1" id="KW-0812">Transmembrane</keyword>
<feature type="transmembrane region" description="Helical" evidence="1">
    <location>
        <begin position="26"/>
        <end position="44"/>
    </location>
</feature>
<proteinExistence type="predicted"/>
<organism evidence="2 3">
    <name type="scientific">Amycolatopsis echigonensis</name>
    <dbReference type="NCBI Taxonomy" id="2576905"/>
    <lineage>
        <taxon>Bacteria</taxon>
        <taxon>Bacillati</taxon>
        <taxon>Actinomycetota</taxon>
        <taxon>Actinomycetes</taxon>
        <taxon>Pseudonocardiales</taxon>
        <taxon>Pseudonocardiaceae</taxon>
        <taxon>Amycolatopsis</taxon>
    </lineage>
</organism>
<sequence>MNAPALRAARASSLDEVWQRARREPAYGAFVLMRVGFTVLPIWMGVDKFANSLTDWPHYLAPWIVALLPFSAQTAMYVVGVIEIVAGVAVAIKPRYAAYVVALWLAGIIVNLLSYSGFYDVALRDFGLLLAALTLARLAAAYDPAWFGNKSRAGGR</sequence>
<comment type="caution">
    <text evidence="2">The sequence shown here is derived from an EMBL/GenBank/DDBJ whole genome shotgun (WGS) entry which is preliminary data.</text>
</comment>
<keyword evidence="1" id="KW-1133">Transmembrane helix</keyword>
<dbReference type="Proteomes" id="UP000233750">
    <property type="component" value="Unassembled WGS sequence"/>
</dbReference>
<keyword evidence="3" id="KW-1185">Reference proteome</keyword>
<reference evidence="2 3" key="1">
    <citation type="submission" date="2017-12" db="EMBL/GenBank/DDBJ databases">
        <title>Sequencing the genomes of 1000 Actinobacteria strains.</title>
        <authorList>
            <person name="Klenk H.-P."/>
        </authorList>
    </citation>
    <scope>NUCLEOTIDE SEQUENCE [LARGE SCALE GENOMIC DNA]</scope>
    <source>
        <strain evidence="2 3">DSM 45165</strain>
    </source>
</reference>
<feature type="transmembrane region" description="Helical" evidence="1">
    <location>
        <begin position="126"/>
        <end position="147"/>
    </location>
</feature>
<keyword evidence="1" id="KW-0472">Membrane</keyword>
<dbReference type="EMBL" id="PJMY01000002">
    <property type="protein sequence ID" value="PKV99926.1"/>
    <property type="molecule type" value="Genomic_DNA"/>
</dbReference>
<feature type="transmembrane region" description="Helical" evidence="1">
    <location>
        <begin position="96"/>
        <end position="114"/>
    </location>
</feature>
<evidence type="ECO:0000256" key="1">
    <source>
        <dbReference type="SAM" id="Phobius"/>
    </source>
</evidence>
<evidence type="ECO:0000313" key="3">
    <source>
        <dbReference type="Proteomes" id="UP000233750"/>
    </source>
</evidence>